<evidence type="ECO:0000256" key="1">
    <source>
        <dbReference type="ARBA" id="ARBA00001946"/>
    </source>
</evidence>
<dbReference type="InterPro" id="IPR023214">
    <property type="entry name" value="HAD_sf"/>
</dbReference>
<keyword evidence="5" id="KW-0119">Carbohydrate metabolism</keyword>
<dbReference type="InterPro" id="IPR006439">
    <property type="entry name" value="HAD-SF_hydro_IA"/>
</dbReference>
<dbReference type="PANTHER" id="PTHR46193">
    <property type="entry name" value="6-PHOSPHOGLUCONATE PHOSPHATASE"/>
    <property type="match status" value="1"/>
</dbReference>
<evidence type="ECO:0000256" key="3">
    <source>
        <dbReference type="ARBA" id="ARBA00022723"/>
    </source>
</evidence>
<dbReference type="eggNOG" id="COG0637">
    <property type="taxonomic scope" value="Bacteria"/>
</dbReference>
<dbReference type="GO" id="GO:0046872">
    <property type="term" value="F:metal ion binding"/>
    <property type="evidence" value="ECO:0007669"/>
    <property type="project" value="UniProtKB-KW"/>
</dbReference>
<accession>G2PQC2</accession>
<dbReference type="Gene3D" id="3.40.50.1000">
    <property type="entry name" value="HAD superfamily/HAD-like"/>
    <property type="match status" value="1"/>
</dbReference>
<dbReference type="OrthoDB" id="9797743at2"/>
<dbReference type="SFLD" id="SFLDS00003">
    <property type="entry name" value="Haloacid_Dehalogenase"/>
    <property type="match status" value="1"/>
</dbReference>
<dbReference type="RefSeq" id="WP_014033909.1">
    <property type="nucleotide sequence ID" value="NC_015945.1"/>
</dbReference>
<sequence>MELILKDKKAVIFDMDGVLVDSEGIWKQAEFEIFSSLGVSVTEKESLQTQCMTTEEVTRFWYQKFPWKGKTLIEVEEMVIQRVMELIRSEDCIIKGVRAFIKKLKAQHYKIGLATNAPEKIIPTVLEKTKTTLLFDIISSADCEEKGKPHPAIYLNTARKLKVKPQECVVIEDSQTGMKAANLAGMTVIAYTKGNKNMSFDLADYEIDRFSDGST</sequence>
<evidence type="ECO:0000256" key="4">
    <source>
        <dbReference type="ARBA" id="ARBA00022842"/>
    </source>
</evidence>
<evidence type="ECO:0000256" key="2">
    <source>
        <dbReference type="ARBA" id="ARBA00006171"/>
    </source>
</evidence>
<name>G2PQC2_ALLRU</name>
<keyword evidence="4" id="KW-0460">Magnesium</keyword>
<evidence type="ECO:0000313" key="6">
    <source>
        <dbReference type="EMBL" id="AEM71628.1"/>
    </source>
</evidence>
<dbReference type="GO" id="GO:0016787">
    <property type="term" value="F:hydrolase activity"/>
    <property type="evidence" value="ECO:0007669"/>
    <property type="project" value="UniProtKB-KW"/>
</dbReference>
<dbReference type="SFLD" id="SFLDG01135">
    <property type="entry name" value="C1.5.6:_HAD__Beta-PGM__Phospha"/>
    <property type="match status" value="1"/>
</dbReference>
<protein>
    <submittedName>
        <fullName evidence="6">HAD-superfamily hydrolase, subfamily IA, variant 3</fullName>
    </submittedName>
</protein>
<comment type="similarity">
    <text evidence="2">Belongs to the HAD-like hydrolase superfamily. CbbY/CbbZ/Gph/YieH family.</text>
</comment>
<dbReference type="PRINTS" id="PR00413">
    <property type="entry name" value="HADHALOGNASE"/>
</dbReference>
<dbReference type="InterPro" id="IPR041492">
    <property type="entry name" value="HAD_2"/>
</dbReference>
<dbReference type="STRING" id="886377.Murru_2592"/>
<dbReference type="SUPFAM" id="SSF56784">
    <property type="entry name" value="HAD-like"/>
    <property type="match status" value="1"/>
</dbReference>
<dbReference type="InterPro" id="IPR023198">
    <property type="entry name" value="PGP-like_dom2"/>
</dbReference>
<dbReference type="Gene3D" id="1.10.150.240">
    <property type="entry name" value="Putative phosphatase, domain 2"/>
    <property type="match status" value="1"/>
</dbReference>
<dbReference type="NCBIfam" id="TIGR01509">
    <property type="entry name" value="HAD-SF-IA-v3"/>
    <property type="match status" value="1"/>
</dbReference>
<dbReference type="NCBIfam" id="NF008087">
    <property type="entry name" value="PRK10826.1"/>
    <property type="match status" value="1"/>
</dbReference>
<dbReference type="AlphaFoldDB" id="G2PQC2"/>
<dbReference type="HOGENOM" id="CLU_045011_13_3_10"/>
<keyword evidence="7" id="KW-1185">Reference proteome</keyword>
<keyword evidence="6" id="KW-0378">Hydrolase</keyword>
<evidence type="ECO:0000313" key="7">
    <source>
        <dbReference type="Proteomes" id="UP000008908"/>
    </source>
</evidence>
<dbReference type="InterPro" id="IPR051600">
    <property type="entry name" value="Beta-PGM-like"/>
</dbReference>
<comment type="cofactor">
    <cofactor evidence="1">
        <name>Mg(2+)</name>
        <dbReference type="ChEBI" id="CHEBI:18420"/>
    </cofactor>
</comment>
<gene>
    <name evidence="6" type="ordered locus">Murru_2592</name>
</gene>
<proteinExistence type="inferred from homology"/>
<dbReference type="Proteomes" id="UP000008908">
    <property type="component" value="Chromosome"/>
</dbReference>
<organism evidence="6 7">
    <name type="scientific">Allomuricauda ruestringensis (strain DSM 13258 / CIP 107369 / LMG 19739 / B1)</name>
    <name type="common">Muricauda ruestringensis</name>
    <dbReference type="NCBI Taxonomy" id="886377"/>
    <lineage>
        <taxon>Bacteria</taxon>
        <taxon>Pseudomonadati</taxon>
        <taxon>Bacteroidota</taxon>
        <taxon>Flavobacteriia</taxon>
        <taxon>Flavobacteriales</taxon>
        <taxon>Flavobacteriaceae</taxon>
        <taxon>Flagellimonas</taxon>
    </lineage>
</organism>
<evidence type="ECO:0000256" key="5">
    <source>
        <dbReference type="ARBA" id="ARBA00023277"/>
    </source>
</evidence>
<dbReference type="CDD" id="cd07505">
    <property type="entry name" value="HAD_BPGM-like"/>
    <property type="match status" value="1"/>
</dbReference>
<dbReference type="InterPro" id="IPR036412">
    <property type="entry name" value="HAD-like_sf"/>
</dbReference>
<dbReference type="PANTHER" id="PTHR46193:SF18">
    <property type="entry name" value="HEXITOL PHOSPHATASE B"/>
    <property type="match status" value="1"/>
</dbReference>
<dbReference type="KEGG" id="mrs:Murru_2592"/>
<keyword evidence="3" id="KW-0479">Metal-binding</keyword>
<reference evidence="6 7" key="2">
    <citation type="journal article" date="2012" name="Stand. Genomic Sci.">
        <title>Complete genome sequence of the facultatively anaerobic, appendaged bacterium Muricauda ruestringensis type strain (B1(T)).</title>
        <authorList>
            <person name="Huntemann M."/>
            <person name="Teshima H."/>
            <person name="Lapidus A."/>
            <person name="Nolan M."/>
            <person name="Lucas S."/>
            <person name="Hammon N."/>
            <person name="Deshpande S."/>
            <person name="Cheng J.F."/>
            <person name="Tapia R."/>
            <person name="Goodwin L.A."/>
            <person name="Pitluck S."/>
            <person name="Liolios K."/>
            <person name="Pagani I."/>
            <person name="Ivanova N."/>
            <person name="Mavromatis K."/>
            <person name="Mikhailova N."/>
            <person name="Pati A."/>
            <person name="Chen A."/>
            <person name="Palaniappan K."/>
            <person name="Land M."/>
            <person name="Hauser L."/>
            <person name="Pan C."/>
            <person name="Brambilla E.M."/>
            <person name="Rohde M."/>
            <person name="Spring S."/>
            <person name="Goker M."/>
            <person name="Detter J.C."/>
            <person name="Bristow J."/>
            <person name="Eisen J.A."/>
            <person name="Markowitz V."/>
            <person name="Hugenholtz P."/>
            <person name="Kyrpides N.C."/>
            <person name="Klenk H.P."/>
            <person name="Woyke T."/>
        </authorList>
    </citation>
    <scope>NUCLEOTIDE SEQUENCE [LARGE SCALE GENOMIC DNA]</scope>
    <source>
        <strain evidence="7">DSM 13258 / LMG 19739 / B1</strain>
    </source>
</reference>
<reference evidence="7" key="1">
    <citation type="submission" date="2011-08" db="EMBL/GenBank/DDBJ databases">
        <title>The complete genome of Muricauda ruestringensis DSM 13258.</title>
        <authorList>
            <person name="Lucas S."/>
            <person name="Han J."/>
            <person name="Lapidus A."/>
            <person name="Bruce D."/>
            <person name="Goodwin L."/>
            <person name="Pitluck S."/>
            <person name="Peters L."/>
            <person name="Kyrpides N."/>
            <person name="Mavromatis K."/>
            <person name="Ivanova N."/>
            <person name="Ovchinnikova G."/>
            <person name="Teshima H."/>
            <person name="Detter J.C."/>
            <person name="Tapia R."/>
            <person name="Han C."/>
            <person name="Land M."/>
            <person name="Hauser L."/>
            <person name="Markowitz V."/>
            <person name="Cheng J.-F."/>
            <person name="Hugenholtz P."/>
            <person name="Woyke T."/>
            <person name="Wu D."/>
            <person name="Spring S."/>
            <person name="Schroeder M."/>
            <person name="Brambilla E."/>
            <person name="Klenk H.-P."/>
            <person name="Eisen J.A."/>
        </authorList>
    </citation>
    <scope>NUCLEOTIDE SEQUENCE [LARGE SCALE GENOMIC DNA]</scope>
    <source>
        <strain evidence="7">DSM 13258 / LMG 19739 / B1</strain>
    </source>
</reference>
<dbReference type="Pfam" id="PF13419">
    <property type="entry name" value="HAD_2"/>
    <property type="match status" value="1"/>
</dbReference>
<dbReference type="EMBL" id="CP002999">
    <property type="protein sequence ID" value="AEM71628.1"/>
    <property type="molecule type" value="Genomic_DNA"/>
</dbReference>
<dbReference type="SFLD" id="SFLDG01129">
    <property type="entry name" value="C1.5:_HAD__Beta-PGM__Phosphata"/>
    <property type="match status" value="1"/>
</dbReference>